<evidence type="ECO:0000256" key="2">
    <source>
        <dbReference type="ARBA" id="ARBA00022692"/>
    </source>
</evidence>
<evidence type="ECO:0000256" key="7">
    <source>
        <dbReference type="SAM" id="Phobius"/>
    </source>
</evidence>
<dbReference type="PROSITE" id="PS50076">
    <property type="entry name" value="DNAJ_2"/>
    <property type="match status" value="1"/>
</dbReference>
<dbReference type="CDD" id="cd06257">
    <property type="entry name" value="DnaJ"/>
    <property type="match status" value="1"/>
</dbReference>
<reference evidence="9 10" key="1">
    <citation type="submission" date="2016-08" db="EMBL/GenBank/DDBJ databases">
        <title>A Parts List for Fungal Cellulosomes Revealed by Comparative Genomics.</title>
        <authorList>
            <consortium name="DOE Joint Genome Institute"/>
            <person name="Haitjema C.H."/>
            <person name="Gilmore S.P."/>
            <person name="Henske J.K."/>
            <person name="Solomon K.V."/>
            <person name="De Groot R."/>
            <person name="Kuo A."/>
            <person name="Mondo S.J."/>
            <person name="Salamov A.A."/>
            <person name="Labutti K."/>
            <person name="Zhao Z."/>
            <person name="Chiniquy J."/>
            <person name="Barry K."/>
            <person name="Brewer H.M."/>
            <person name="Purvine S.O."/>
            <person name="Wright A.T."/>
            <person name="Boxma B."/>
            <person name="Van Alen T."/>
            <person name="Hackstein J.H."/>
            <person name="Baker S.E."/>
            <person name="Grigoriev I.V."/>
            <person name="O'Malley M.A."/>
        </authorList>
    </citation>
    <scope>NUCLEOTIDE SEQUENCE [LARGE SCALE GENOMIC DNA]</scope>
    <source>
        <strain evidence="9 10">G1</strain>
    </source>
</reference>
<dbReference type="SMART" id="SM00271">
    <property type="entry name" value="DnaJ"/>
    <property type="match status" value="1"/>
</dbReference>
<evidence type="ECO:0000313" key="9">
    <source>
        <dbReference type="EMBL" id="ORY47156.1"/>
    </source>
</evidence>
<dbReference type="AlphaFoldDB" id="A0A1Y2CJL0"/>
<dbReference type="InterPro" id="IPR051100">
    <property type="entry name" value="DnaJ_subfamily_B/C"/>
</dbReference>
<dbReference type="Proteomes" id="UP000193920">
    <property type="component" value="Unassembled WGS sequence"/>
</dbReference>
<name>A0A1Y2CJL0_9FUNG</name>
<keyword evidence="2 7" id="KW-0812">Transmembrane</keyword>
<feature type="region of interest" description="Disordered" evidence="6">
    <location>
        <begin position="170"/>
        <end position="191"/>
    </location>
</feature>
<dbReference type="Gene3D" id="1.10.287.110">
    <property type="entry name" value="DnaJ domain"/>
    <property type="match status" value="1"/>
</dbReference>
<keyword evidence="3" id="KW-0256">Endoplasmic reticulum</keyword>
<dbReference type="InterPro" id="IPR036869">
    <property type="entry name" value="J_dom_sf"/>
</dbReference>
<gene>
    <name evidence="9" type="ORF">LY90DRAFT_457452</name>
</gene>
<organism evidence="9 10">
    <name type="scientific">Neocallimastix californiae</name>
    <dbReference type="NCBI Taxonomy" id="1754190"/>
    <lineage>
        <taxon>Eukaryota</taxon>
        <taxon>Fungi</taxon>
        <taxon>Fungi incertae sedis</taxon>
        <taxon>Chytridiomycota</taxon>
        <taxon>Chytridiomycota incertae sedis</taxon>
        <taxon>Neocallimastigomycetes</taxon>
        <taxon>Neocallimastigales</taxon>
        <taxon>Neocallimastigaceae</taxon>
        <taxon>Neocallimastix</taxon>
    </lineage>
</organism>
<sequence length="376" mass="44160">MEVNKDEALRSLEISKKHFNDGNYEKALKFAKKSISLYETSQGQQWLKELQENKGNTSSTGNTTNSSEGLRNRKKPESRPSEDSKPGLQNKTYTKEQLAEVEKIKNCKDYYELFGISKDASEGELKKAYRKLALKFHPDKNSAPGADEAFKVIGHAFAVLSDPDKRRRYDQFGPDMDQIPQRPSASPSGYGRQTYYYENEMTPEEIFRMMFGDFSFAEGPRNAHFFYQRQPRRAQRQQQEENGRSSILYTFLQILPLLLLIFISFPSFSSTKYPSYSFTPTRQYDQKATTYQHNVPYYYNPSDYSFDDKNHQKKFEDSIEEQFFSNLIRKCELEKRRKQARINNARGLFVIDHKALEEAYKMRLYSCEKLHEYNVY</sequence>
<feature type="region of interest" description="Disordered" evidence="6">
    <location>
        <begin position="48"/>
        <end position="95"/>
    </location>
</feature>
<dbReference type="InterPro" id="IPR015399">
    <property type="entry name" value="DUF1977_DnaJ-like"/>
</dbReference>
<comment type="caution">
    <text evidence="9">The sequence shown here is derived from an EMBL/GenBank/DDBJ whole genome shotgun (WGS) entry which is preliminary data.</text>
</comment>
<evidence type="ECO:0000256" key="5">
    <source>
        <dbReference type="ARBA" id="ARBA00023136"/>
    </source>
</evidence>
<feature type="domain" description="J" evidence="8">
    <location>
        <begin position="109"/>
        <end position="173"/>
    </location>
</feature>
<dbReference type="GO" id="GO:0005789">
    <property type="term" value="C:endoplasmic reticulum membrane"/>
    <property type="evidence" value="ECO:0007669"/>
    <property type="project" value="UniProtKB-SubCell"/>
</dbReference>
<comment type="subcellular location">
    <subcellularLocation>
        <location evidence="1">Endoplasmic reticulum membrane</location>
        <topology evidence="1">Single-pass membrane protein</topology>
    </subcellularLocation>
</comment>
<dbReference type="FunFam" id="1.10.287.110:FF:000070">
    <property type="entry name" value="Endoplasmic reticulum protein, putative"/>
    <property type="match status" value="1"/>
</dbReference>
<evidence type="ECO:0000256" key="1">
    <source>
        <dbReference type="ARBA" id="ARBA00004389"/>
    </source>
</evidence>
<evidence type="ECO:0000256" key="3">
    <source>
        <dbReference type="ARBA" id="ARBA00022824"/>
    </source>
</evidence>
<dbReference type="STRING" id="1754190.A0A1Y2CJL0"/>
<dbReference type="EMBL" id="MCOG01000105">
    <property type="protein sequence ID" value="ORY47156.1"/>
    <property type="molecule type" value="Genomic_DNA"/>
</dbReference>
<dbReference type="OrthoDB" id="1507364at2759"/>
<dbReference type="Pfam" id="PF09320">
    <property type="entry name" value="DUF1977"/>
    <property type="match status" value="1"/>
</dbReference>
<keyword evidence="4 7" id="KW-1133">Transmembrane helix</keyword>
<dbReference type="PRINTS" id="PR00625">
    <property type="entry name" value="JDOMAIN"/>
</dbReference>
<dbReference type="SUPFAM" id="SSF46565">
    <property type="entry name" value="Chaperone J-domain"/>
    <property type="match status" value="1"/>
</dbReference>
<evidence type="ECO:0000259" key="8">
    <source>
        <dbReference type="PROSITE" id="PS50076"/>
    </source>
</evidence>
<dbReference type="PANTHER" id="PTHR43908">
    <property type="entry name" value="AT29763P-RELATED"/>
    <property type="match status" value="1"/>
</dbReference>
<evidence type="ECO:0000256" key="6">
    <source>
        <dbReference type="SAM" id="MobiDB-lite"/>
    </source>
</evidence>
<keyword evidence="10" id="KW-1185">Reference proteome</keyword>
<feature type="compositionally biased region" description="Basic and acidic residues" evidence="6">
    <location>
        <begin position="75"/>
        <end position="85"/>
    </location>
</feature>
<feature type="compositionally biased region" description="Low complexity" evidence="6">
    <location>
        <begin position="53"/>
        <end position="67"/>
    </location>
</feature>
<dbReference type="PROSITE" id="PS00636">
    <property type="entry name" value="DNAJ_1"/>
    <property type="match status" value="1"/>
</dbReference>
<dbReference type="Pfam" id="PF00226">
    <property type="entry name" value="DnaJ"/>
    <property type="match status" value="1"/>
</dbReference>
<evidence type="ECO:0000313" key="10">
    <source>
        <dbReference type="Proteomes" id="UP000193920"/>
    </source>
</evidence>
<feature type="transmembrane region" description="Helical" evidence="7">
    <location>
        <begin position="247"/>
        <end position="268"/>
    </location>
</feature>
<dbReference type="PANTHER" id="PTHR43908:SF3">
    <property type="entry name" value="AT29763P-RELATED"/>
    <property type="match status" value="1"/>
</dbReference>
<dbReference type="InterPro" id="IPR018253">
    <property type="entry name" value="DnaJ_domain_CS"/>
</dbReference>
<dbReference type="GO" id="GO:0071218">
    <property type="term" value="P:cellular response to misfolded protein"/>
    <property type="evidence" value="ECO:0007669"/>
    <property type="project" value="TreeGrafter"/>
</dbReference>
<dbReference type="GO" id="GO:0030544">
    <property type="term" value="F:Hsp70 protein binding"/>
    <property type="evidence" value="ECO:0007669"/>
    <property type="project" value="TreeGrafter"/>
</dbReference>
<evidence type="ECO:0000256" key="4">
    <source>
        <dbReference type="ARBA" id="ARBA00022989"/>
    </source>
</evidence>
<protein>
    <submittedName>
        <fullName evidence="9">DnaJ-domain-containing protein</fullName>
    </submittedName>
</protein>
<keyword evidence="5 7" id="KW-0472">Membrane</keyword>
<dbReference type="InterPro" id="IPR001623">
    <property type="entry name" value="DnaJ_domain"/>
</dbReference>
<proteinExistence type="predicted"/>
<accession>A0A1Y2CJL0</accession>